<gene>
    <name evidence="1" type="ORF">FEJ81_05390</name>
</gene>
<accession>A0A4V1FZH0</accession>
<reference evidence="2" key="1">
    <citation type="submission" date="2019-05" db="EMBL/GenBank/DDBJ databases">
        <title>Genome sequence and methylation pattern of the halophilic Archaeon Natrinema versiforme BOL5-4.</title>
        <authorList>
            <person name="DasSarma P."/>
            <person name="Anton B.P."/>
            <person name="DasSarma S.L."/>
            <person name="Martinez F.L."/>
            <person name="Guzman D."/>
            <person name="Roberts R.J."/>
            <person name="DasSarma S."/>
        </authorList>
    </citation>
    <scope>NUCLEOTIDE SEQUENCE [LARGE SCALE GENOMIC DNA]</scope>
    <source>
        <strain evidence="2">BOL5-4</strain>
    </source>
</reference>
<proteinExistence type="predicted"/>
<protein>
    <submittedName>
        <fullName evidence="1">Uncharacterized protein</fullName>
    </submittedName>
</protein>
<dbReference type="GeneID" id="40264684"/>
<sequence length="93" mass="9937">MIDGIGSEIYWEQVAMSVFVSAVLVRDLLENRDSEEQVRSSIVSLVGCVLLAANGVIRPPGLVLLGPATICFITGLALHLSTRGWRSDGSTAH</sequence>
<dbReference type="KEGG" id="nvr:FEJ81_05390"/>
<name>A0A4V1FZH0_9EURY</name>
<dbReference type="Proteomes" id="UP000302218">
    <property type="component" value="Chromosome"/>
</dbReference>
<dbReference type="AlphaFoldDB" id="A0A4V1FZH0"/>
<dbReference type="RefSeq" id="WP_138244317.1">
    <property type="nucleotide sequence ID" value="NZ_CP040330.1"/>
</dbReference>
<evidence type="ECO:0000313" key="2">
    <source>
        <dbReference type="Proteomes" id="UP000302218"/>
    </source>
</evidence>
<evidence type="ECO:0000313" key="1">
    <source>
        <dbReference type="EMBL" id="QCS41816.1"/>
    </source>
</evidence>
<organism evidence="1 2">
    <name type="scientific">Natrinema versiforme</name>
    <dbReference type="NCBI Taxonomy" id="88724"/>
    <lineage>
        <taxon>Archaea</taxon>
        <taxon>Methanobacteriati</taxon>
        <taxon>Methanobacteriota</taxon>
        <taxon>Stenosarchaea group</taxon>
        <taxon>Halobacteria</taxon>
        <taxon>Halobacteriales</taxon>
        <taxon>Natrialbaceae</taxon>
        <taxon>Natrinema</taxon>
    </lineage>
</organism>
<dbReference type="EMBL" id="CP040330">
    <property type="protein sequence ID" value="QCS41816.1"/>
    <property type="molecule type" value="Genomic_DNA"/>
</dbReference>